<dbReference type="GO" id="GO:0015562">
    <property type="term" value="F:efflux transmembrane transporter activity"/>
    <property type="evidence" value="ECO:0007669"/>
    <property type="project" value="TreeGrafter"/>
</dbReference>
<evidence type="ECO:0000256" key="2">
    <source>
        <dbReference type="SAM" id="Phobius"/>
    </source>
</evidence>
<dbReference type="RefSeq" id="WP_109415402.1">
    <property type="nucleotide sequence ID" value="NZ_QEAS01000006.1"/>
</dbReference>
<dbReference type="PANTHER" id="PTHR30469">
    <property type="entry name" value="MULTIDRUG RESISTANCE PROTEIN MDTA"/>
    <property type="match status" value="1"/>
</dbReference>
<keyword evidence="2" id="KW-0472">Membrane</keyword>
<keyword evidence="7" id="KW-1185">Reference proteome</keyword>
<dbReference type="InterPro" id="IPR058792">
    <property type="entry name" value="Beta-barrel_RND_2"/>
</dbReference>
<dbReference type="SUPFAM" id="SSF111369">
    <property type="entry name" value="HlyD-like secretion proteins"/>
    <property type="match status" value="1"/>
</dbReference>
<dbReference type="Gene3D" id="2.40.30.170">
    <property type="match status" value="1"/>
</dbReference>
<dbReference type="Gene3D" id="2.40.50.100">
    <property type="match status" value="1"/>
</dbReference>
<feature type="transmembrane region" description="Helical" evidence="2">
    <location>
        <begin position="6"/>
        <end position="24"/>
    </location>
</feature>
<accession>A0A2U2PHX6</accession>
<evidence type="ECO:0000313" key="6">
    <source>
        <dbReference type="EMBL" id="PWG81018.1"/>
    </source>
</evidence>
<protein>
    <submittedName>
        <fullName evidence="6">Efflux transporter periplasmic adaptor subunit</fullName>
    </submittedName>
</protein>
<feature type="domain" description="YknX-like C-terminal permuted SH3-like" evidence="5">
    <location>
        <begin position="285"/>
        <end position="352"/>
    </location>
</feature>
<dbReference type="OrthoDB" id="9806939at2"/>
<gene>
    <name evidence="6" type="ORF">DDR33_08800</name>
</gene>
<dbReference type="NCBIfam" id="TIGR01730">
    <property type="entry name" value="RND_mfp"/>
    <property type="match status" value="1"/>
</dbReference>
<evidence type="ECO:0000313" key="7">
    <source>
        <dbReference type="Proteomes" id="UP000245647"/>
    </source>
</evidence>
<dbReference type="AlphaFoldDB" id="A0A2U2PHX6"/>
<organism evidence="6 7">
    <name type="scientific">Pararcticibacter amylolyticus</name>
    <dbReference type="NCBI Taxonomy" id="2173175"/>
    <lineage>
        <taxon>Bacteria</taxon>
        <taxon>Pseudomonadati</taxon>
        <taxon>Bacteroidota</taxon>
        <taxon>Sphingobacteriia</taxon>
        <taxon>Sphingobacteriales</taxon>
        <taxon>Sphingobacteriaceae</taxon>
        <taxon>Pararcticibacter</taxon>
    </lineage>
</organism>
<dbReference type="PANTHER" id="PTHR30469:SF36">
    <property type="entry name" value="BLL3903 PROTEIN"/>
    <property type="match status" value="1"/>
</dbReference>
<reference evidence="6 7" key="1">
    <citation type="submission" date="2018-04" db="EMBL/GenBank/DDBJ databases">
        <title>Pedobacter chongqingensis sp. nov., isolated from a rottenly hemp rope.</title>
        <authorList>
            <person name="Cai Y."/>
        </authorList>
    </citation>
    <scope>NUCLEOTIDE SEQUENCE [LARGE SCALE GENOMIC DNA]</scope>
    <source>
        <strain evidence="6 7">FJ4-8</strain>
    </source>
</reference>
<evidence type="ECO:0000259" key="5">
    <source>
        <dbReference type="Pfam" id="PF25989"/>
    </source>
</evidence>
<dbReference type="Gene3D" id="2.40.420.20">
    <property type="match status" value="1"/>
</dbReference>
<dbReference type="InterPro" id="IPR058637">
    <property type="entry name" value="YknX-like_C"/>
</dbReference>
<evidence type="ECO:0000256" key="1">
    <source>
        <dbReference type="ARBA" id="ARBA00009477"/>
    </source>
</evidence>
<feature type="domain" description="CusB-like beta-barrel" evidence="4">
    <location>
        <begin position="206"/>
        <end position="276"/>
    </location>
</feature>
<comment type="caution">
    <text evidence="6">The sequence shown here is derived from an EMBL/GenBank/DDBJ whole genome shotgun (WGS) entry which is preliminary data.</text>
</comment>
<dbReference type="Pfam" id="PF25989">
    <property type="entry name" value="YknX_C"/>
    <property type="match status" value="1"/>
</dbReference>
<dbReference type="Proteomes" id="UP000245647">
    <property type="component" value="Unassembled WGS sequence"/>
</dbReference>
<dbReference type="Pfam" id="PF25917">
    <property type="entry name" value="BSH_RND"/>
    <property type="match status" value="1"/>
</dbReference>
<keyword evidence="2" id="KW-1133">Transmembrane helix</keyword>
<dbReference type="EMBL" id="QEAS01000006">
    <property type="protein sequence ID" value="PWG81018.1"/>
    <property type="molecule type" value="Genomic_DNA"/>
</dbReference>
<evidence type="ECO:0000259" key="4">
    <source>
        <dbReference type="Pfam" id="PF25954"/>
    </source>
</evidence>
<proteinExistence type="inferred from homology"/>
<sequence length="357" mass="38500">MKTKHVVYAILIIGLASLIVYRIMTNKGSEKTGGGGAQAGGKDRPVPVSGVVIQPGKFNNTLTVTGSIDANEQVQVRSEVQGIVRNISFKEGTNVSKGQLLFKIDDSELRAQLTQALTRENLAAETEHRAKLLLEKEAISREEYDVALADYRSLKAQTQLIRAQLAKTQVRAPFSGKIGLRSVSEGEYLTPTTIVTSLVSINPVKITFSVPEKYSGMVRNNTKLSFTVSGSDKKYTATVYAIEPLVEASTRTLQLRARAANPDGALIPGSFASISLPLATIENAILVPTEAVVPVQNGKKVYITENGKAKEVMIETSARTEKDVLVTEGLKEGDTVLTTGLMTIKEGSPVRVKTGRK</sequence>
<name>A0A2U2PHX6_9SPHI</name>
<comment type="similarity">
    <text evidence="1">Belongs to the membrane fusion protein (MFP) (TC 8.A.1) family.</text>
</comment>
<feature type="domain" description="Multidrug resistance protein MdtA-like barrel-sandwich hybrid" evidence="3">
    <location>
        <begin position="72"/>
        <end position="191"/>
    </location>
</feature>
<keyword evidence="2" id="KW-0812">Transmembrane</keyword>
<dbReference type="GO" id="GO:1990281">
    <property type="term" value="C:efflux pump complex"/>
    <property type="evidence" value="ECO:0007669"/>
    <property type="project" value="TreeGrafter"/>
</dbReference>
<dbReference type="InterPro" id="IPR006143">
    <property type="entry name" value="RND_pump_MFP"/>
</dbReference>
<evidence type="ECO:0000259" key="3">
    <source>
        <dbReference type="Pfam" id="PF25917"/>
    </source>
</evidence>
<dbReference type="InterPro" id="IPR058625">
    <property type="entry name" value="MdtA-like_BSH"/>
</dbReference>
<dbReference type="Pfam" id="PF25954">
    <property type="entry name" value="Beta-barrel_RND_2"/>
    <property type="match status" value="1"/>
</dbReference>
<dbReference type="Gene3D" id="1.10.287.470">
    <property type="entry name" value="Helix hairpin bin"/>
    <property type="match status" value="1"/>
</dbReference>